<feature type="transmembrane region" description="Helical" evidence="1">
    <location>
        <begin position="33"/>
        <end position="52"/>
    </location>
</feature>
<evidence type="ECO:0008006" key="4">
    <source>
        <dbReference type="Google" id="ProtNLM"/>
    </source>
</evidence>
<feature type="transmembrane region" description="Helical" evidence="1">
    <location>
        <begin position="259"/>
        <end position="281"/>
    </location>
</feature>
<evidence type="ECO:0000313" key="2">
    <source>
        <dbReference type="EMBL" id="NGN82259.1"/>
    </source>
</evidence>
<protein>
    <recommendedName>
        <fullName evidence="4">NnrS family protein</fullName>
    </recommendedName>
</protein>
<feature type="transmembrane region" description="Helical" evidence="1">
    <location>
        <begin position="112"/>
        <end position="133"/>
    </location>
</feature>
<sequence>MLFLLPAGAALLVGLNAGLQLLGADAPVKLDRFPEIHGMLLALSFVGTVIALERTVALGKAAGYASPALLGISGLLMISPLPLWIGKAVLLAGTIAMVLVYLPLWRRQRDNVVLIQIMGGITAVGAAALWLRIPSVSVLLPFLISFVVLTIAGERLELARIGISSPRAEPVLTLLAFAMTAATAATLLWPAVGYPLFGLSLLAMVAWLVGYDAARKTIRSDGLPRYIAACLLAGYGWLAIAGVVLALHATTLTGASYDVVVHAVFLGFTISMIMAHAPVILPAVLRKPLPYTELFWVPAVLLHGSLLVRLGLGDAAGVHGAWVAGGVFNVISLLLFAVMAVWQATHPPKVAV</sequence>
<feature type="transmembrane region" description="Helical" evidence="1">
    <location>
        <begin position="226"/>
        <end position="247"/>
    </location>
</feature>
<keyword evidence="1" id="KW-0472">Membrane</keyword>
<keyword evidence="1" id="KW-0812">Transmembrane</keyword>
<evidence type="ECO:0000256" key="1">
    <source>
        <dbReference type="SAM" id="Phobius"/>
    </source>
</evidence>
<feature type="transmembrane region" description="Helical" evidence="1">
    <location>
        <begin position="195"/>
        <end position="214"/>
    </location>
</feature>
<organism evidence="2 3">
    <name type="scientific">Arthrobacter silviterrae</name>
    <dbReference type="NCBI Taxonomy" id="2026658"/>
    <lineage>
        <taxon>Bacteria</taxon>
        <taxon>Bacillati</taxon>
        <taxon>Actinomycetota</taxon>
        <taxon>Actinomycetes</taxon>
        <taxon>Micrococcales</taxon>
        <taxon>Micrococcaceae</taxon>
        <taxon>Arthrobacter</taxon>
    </lineage>
</organism>
<gene>
    <name evidence="2" type="ORF">G6N77_02095</name>
</gene>
<feature type="transmembrane region" description="Helical" evidence="1">
    <location>
        <begin position="84"/>
        <end position="105"/>
    </location>
</feature>
<proteinExistence type="predicted"/>
<name>A0ABX0D5U4_9MICC</name>
<accession>A0ABX0D5U4</accession>
<feature type="transmembrane region" description="Helical" evidence="1">
    <location>
        <begin position="293"/>
        <end position="312"/>
    </location>
</feature>
<evidence type="ECO:0000313" key="3">
    <source>
        <dbReference type="Proteomes" id="UP000479226"/>
    </source>
</evidence>
<keyword evidence="1" id="KW-1133">Transmembrane helix</keyword>
<dbReference type="Proteomes" id="UP000479226">
    <property type="component" value="Unassembled WGS sequence"/>
</dbReference>
<feature type="transmembrane region" description="Helical" evidence="1">
    <location>
        <begin position="318"/>
        <end position="342"/>
    </location>
</feature>
<dbReference type="EMBL" id="JAAKZI010000002">
    <property type="protein sequence ID" value="NGN82259.1"/>
    <property type="molecule type" value="Genomic_DNA"/>
</dbReference>
<comment type="caution">
    <text evidence="2">The sequence shown here is derived from an EMBL/GenBank/DDBJ whole genome shotgun (WGS) entry which is preliminary data.</text>
</comment>
<feature type="transmembrane region" description="Helical" evidence="1">
    <location>
        <begin position="61"/>
        <end position="78"/>
    </location>
</feature>
<keyword evidence="3" id="KW-1185">Reference proteome</keyword>
<reference evidence="2 3" key="1">
    <citation type="submission" date="2020-02" db="EMBL/GenBank/DDBJ databases">
        <title>Genome sequence of the type strain DSM 27180 of Arthrobacter silviterrae.</title>
        <authorList>
            <person name="Gao J."/>
            <person name="Sun J."/>
        </authorList>
    </citation>
    <scope>NUCLEOTIDE SEQUENCE [LARGE SCALE GENOMIC DNA]</scope>
    <source>
        <strain evidence="2 3">DSM 27180</strain>
    </source>
</reference>
<feature type="transmembrane region" description="Helical" evidence="1">
    <location>
        <begin position="139"/>
        <end position="158"/>
    </location>
</feature>